<dbReference type="PANTHER" id="PTHR28152">
    <property type="entry name" value="HYDROXYACYL-THIOESTER DEHYDRATASE TYPE 2, MITOCHONDRIAL"/>
    <property type="match status" value="1"/>
</dbReference>
<evidence type="ECO:0000256" key="1">
    <source>
        <dbReference type="SAM" id="MobiDB-lite"/>
    </source>
</evidence>
<feature type="compositionally biased region" description="Low complexity" evidence="1">
    <location>
        <begin position="462"/>
        <end position="486"/>
    </location>
</feature>
<feature type="compositionally biased region" description="Basic and acidic residues" evidence="1">
    <location>
        <begin position="450"/>
        <end position="461"/>
    </location>
</feature>
<dbReference type="OrthoDB" id="3257538at2759"/>
<dbReference type="Gene3D" id="3.10.129.10">
    <property type="entry name" value="Hotdog Thioesterase"/>
    <property type="match status" value="1"/>
</dbReference>
<feature type="compositionally biased region" description="Low complexity" evidence="1">
    <location>
        <begin position="411"/>
        <end position="431"/>
    </location>
</feature>
<organism evidence="2 3">
    <name type="scientific">Clonostachys solani</name>
    <dbReference type="NCBI Taxonomy" id="160281"/>
    <lineage>
        <taxon>Eukaryota</taxon>
        <taxon>Fungi</taxon>
        <taxon>Dikarya</taxon>
        <taxon>Ascomycota</taxon>
        <taxon>Pezizomycotina</taxon>
        <taxon>Sordariomycetes</taxon>
        <taxon>Hypocreomycetidae</taxon>
        <taxon>Hypocreales</taxon>
        <taxon>Bionectriaceae</taxon>
        <taxon>Clonostachys</taxon>
    </lineage>
</organism>
<feature type="compositionally biased region" description="Basic and acidic residues" evidence="1">
    <location>
        <begin position="366"/>
        <end position="380"/>
    </location>
</feature>
<dbReference type="AlphaFoldDB" id="A0A9P0EKL7"/>
<feature type="region of interest" description="Disordered" evidence="1">
    <location>
        <begin position="39"/>
        <end position="73"/>
    </location>
</feature>
<dbReference type="InterPro" id="IPR052741">
    <property type="entry name" value="Mitochondrial_HTD2"/>
</dbReference>
<feature type="region of interest" description="Disordered" evidence="1">
    <location>
        <begin position="361"/>
        <end position="380"/>
    </location>
</feature>
<sequence>MVATRIMRSWNLRRLSLRAPVLPLARTPGAALLQRRFNGTTSSDATPSDDPVTGPYTPPSLSQSKSGWSHKDSLDVGPARQLNTILNDLLPEAFTFHSGLGKPMAQGSHLVYFPIRAAPSDLAPDGAESQHVPGGFDLTKPGAARLWVGGSLTFSDDWAWRLRYFRHGMLSSSYFWNCTETFANMKVLKRGDESKAVVELKRTYGVEKKGSGKEGEQPVDIEETRLLAFVPNFEPKATSFGTPGEPDIEYKFTPTPEQLFQFSALTNNAHFIHLDREKGIVHGPLTLALMLRALNHAVPNAAATFSHVLKISYRNLRPLYVGQEATICLRKRPEEMGKSPEELGNSLEEIEKSLKKIEQSLGEIGKSPEETKDSPEEEKGSISVWDVWIQEPVGGMAVKATAHVRTVPKTALKPKAQPSPKAQNPKAQPPKAKNPKAKNPKAKNLKAKNPKPDQVTEEKVPQEQVPQEQVLQEQVSQDQVSQDQVTGESGPKP</sequence>
<keyword evidence="3" id="KW-1185">Reference proteome</keyword>
<reference evidence="2 3" key="2">
    <citation type="submission" date="2021-10" db="EMBL/GenBank/DDBJ databases">
        <authorList>
            <person name="Piombo E."/>
        </authorList>
    </citation>
    <scope>NUCLEOTIDE SEQUENCE [LARGE SCALE GENOMIC DNA]</scope>
</reference>
<accession>A0A9P0EKL7</accession>
<comment type="caution">
    <text evidence="2">The sequence shown here is derived from an EMBL/GenBank/DDBJ whole genome shotgun (WGS) entry which is preliminary data.</text>
</comment>
<gene>
    <name evidence="2" type="ORF">CSOL1703_00016406</name>
</gene>
<feature type="compositionally biased region" description="Basic residues" evidence="1">
    <location>
        <begin position="433"/>
        <end position="449"/>
    </location>
</feature>
<dbReference type="SUPFAM" id="SSF54637">
    <property type="entry name" value="Thioesterase/thiol ester dehydrase-isomerase"/>
    <property type="match status" value="1"/>
</dbReference>
<reference evidence="3" key="1">
    <citation type="submission" date="2019-06" db="EMBL/GenBank/DDBJ databases">
        <authorList>
            <person name="Broberg M."/>
        </authorList>
    </citation>
    <scope>NUCLEOTIDE SEQUENCE [LARGE SCALE GENOMIC DNA]</scope>
</reference>
<proteinExistence type="predicted"/>
<dbReference type="InterPro" id="IPR029069">
    <property type="entry name" value="HotDog_dom_sf"/>
</dbReference>
<dbReference type="GO" id="GO:0019171">
    <property type="term" value="F:(3R)-hydroxyacyl-[acyl-carrier-protein] dehydratase activity"/>
    <property type="evidence" value="ECO:0007669"/>
    <property type="project" value="TreeGrafter"/>
</dbReference>
<dbReference type="Proteomes" id="UP000775872">
    <property type="component" value="Unassembled WGS sequence"/>
</dbReference>
<evidence type="ECO:0008006" key="4">
    <source>
        <dbReference type="Google" id="ProtNLM"/>
    </source>
</evidence>
<dbReference type="PANTHER" id="PTHR28152:SF1">
    <property type="entry name" value="HYDROXYACYL-THIOESTER DEHYDRATASE TYPE 2, MITOCHONDRIAL"/>
    <property type="match status" value="1"/>
</dbReference>
<evidence type="ECO:0000313" key="3">
    <source>
        <dbReference type="Proteomes" id="UP000775872"/>
    </source>
</evidence>
<dbReference type="GO" id="GO:0005739">
    <property type="term" value="C:mitochondrion"/>
    <property type="evidence" value="ECO:0007669"/>
    <property type="project" value="TreeGrafter"/>
</dbReference>
<feature type="region of interest" description="Disordered" evidence="1">
    <location>
        <begin position="405"/>
        <end position="493"/>
    </location>
</feature>
<dbReference type="EMBL" id="CABFOC020000052">
    <property type="protein sequence ID" value="CAH0054846.1"/>
    <property type="molecule type" value="Genomic_DNA"/>
</dbReference>
<evidence type="ECO:0000313" key="2">
    <source>
        <dbReference type="EMBL" id="CAH0054846.1"/>
    </source>
</evidence>
<name>A0A9P0EKL7_9HYPO</name>
<protein>
    <recommendedName>
        <fullName evidence="4">MaoC-like domain-containing protein</fullName>
    </recommendedName>
</protein>